<protein>
    <submittedName>
        <fullName evidence="2">Uncharacterized protein</fullName>
    </submittedName>
</protein>
<accession>A0A914BZ72</accession>
<organism evidence="1 2">
    <name type="scientific">Acrobeloides nanus</name>
    <dbReference type="NCBI Taxonomy" id="290746"/>
    <lineage>
        <taxon>Eukaryota</taxon>
        <taxon>Metazoa</taxon>
        <taxon>Ecdysozoa</taxon>
        <taxon>Nematoda</taxon>
        <taxon>Chromadorea</taxon>
        <taxon>Rhabditida</taxon>
        <taxon>Tylenchina</taxon>
        <taxon>Cephalobomorpha</taxon>
        <taxon>Cephaloboidea</taxon>
        <taxon>Cephalobidae</taxon>
        <taxon>Acrobeloides</taxon>
    </lineage>
</organism>
<dbReference type="Proteomes" id="UP000887540">
    <property type="component" value="Unplaced"/>
</dbReference>
<evidence type="ECO:0000313" key="2">
    <source>
        <dbReference type="WBParaSite" id="ACRNAN_Path_1344.g5275.t1"/>
    </source>
</evidence>
<proteinExistence type="predicted"/>
<sequence>MLKEEFQTIGMEFAKLKITKPSGDVTIIEEIDITGKKLTFDNLKQEFDEVLKEFQADKFLYKQSDEDLKQLENMLFLIA</sequence>
<evidence type="ECO:0000313" key="1">
    <source>
        <dbReference type="Proteomes" id="UP000887540"/>
    </source>
</evidence>
<name>A0A914BZ72_9BILA</name>
<dbReference type="AlphaFoldDB" id="A0A914BZ72"/>
<reference evidence="2" key="1">
    <citation type="submission" date="2022-11" db="UniProtKB">
        <authorList>
            <consortium name="WormBaseParasite"/>
        </authorList>
    </citation>
    <scope>IDENTIFICATION</scope>
</reference>
<keyword evidence="1" id="KW-1185">Reference proteome</keyword>
<dbReference type="WBParaSite" id="ACRNAN_Path_1344.g5275.t1">
    <property type="protein sequence ID" value="ACRNAN_Path_1344.g5275.t1"/>
    <property type="gene ID" value="ACRNAN_Path_1344.g5275"/>
</dbReference>